<reference evidence="7" key="2">
    <citation type="journal article" date="2024" name="Antonie Van Leeuwenhoek">
        <title>Roseihalotalea indica gen. nov., sp. nov., a halophilic Bacteroidetes from mesopelagic Southwest Indian Ocean with higher carbohydrate metabolic potential.</title>
        <authorList>
            <person name="Chen B."/>
            <person name="Zhang M."/>
            <person name="Lin D."/>
            <person name="Ye J."/>
            <person name="Tang K."/>
        </authorList>
    </citation>
    <scope>NUCLEOTIDE SEQUENCE</scope>
    <source>
        <strain evidence="7">TK19036</strain>
    </source>
</reference>
<dbReference type="AlphaFoldDB" id="A0AA49JIF2"/>
<dbReference type="InterPro" id="IPR011659">
    <property type="entry name" value="WD40"/>
</dbReference>
<dbReference type="PANTHER" id="PTHR30329">
    <property type="entry name" value="STATOR ELEMENT OF FLAGELLAR MOTOR COMPLEX"/>
    <property type="match status" value="1"/>
</dbReference>
<keyword evidence="5" id="KW-0732">Signal</keyword>
<dbReference type="PRINTS" id="PR01021">
    <property type="entry name" value="OMPADOMAIN"/>
</dbReference>
<comment type="subcellular location">
    <subcellularLocation>
        <location evidence="1">Cell outer membrane</location>
    </subcellularLocation>
</comment>
<protein>
    <submittedName>
        <fullName evidence="7">OmpA family protein</fullName>
    </submittedName>
</protein>
<dbReference type="Gene3D" id="3.30.1330.60">
    <property type="entry name" value="OmpA-like domain"/>
    <property type="match status" value="1"/>
</dbReference>
<dbReference type="PANTHER" id="PTHR30329:SF21">
    <property type="entry name" value="LIPOPROTEIN YIAD-RELATED"/>
    <property type="match status" value="1"/>
</dbReference>
<accession>A0AA49JIF2</accession>
<feature type="signal peptide" evidence="5">
    <location>
        <begin position="1"/>
        <end position="19"/>
    </location>
</feature>
<evidence type="ECO:0000259" key="6">
    <source>
        <dbReference type="PROSITE" id="PS51123"/>
    </source>
</evidence>
<dbReference type="InterPro" id="IPR006664">
    <property type="entry name" value="OMP_bac"/>
</dbReference>
<dbReference type="CDD" id="cd07185">
    <property type="entry name" value="OmpA_C-like"/>
    <property type="match status" value="1"/>
</dbReference>
<keyword evidence="3" id="KW-0998">Cell outer membrane</keyword>
<dbReference type="InterPro" id="IPR036737">
    <property type="entry name" value="OmpA-like_sf"/>
</dbReference>
<feature type="chain" id="PRO_5041453656" evidence="5">
    <location>
        <begin position="20"/>
        <end position="671"/>
    </location>
</feature>
<sequence>MRRYCISLCILLLSTVIYAQDIQWASKVVRFSSEFNYDKFPQQYRADQALGTPSVLSGFGSTPCAFTPSTQNKAEGEYIEVGFANPQPVQQVFINENFNAGSVQKVELVDIDSNYHMVFEEANPASVGGGRLLKVSVARTAYEVSGVKVTMKTSIDGEYNQIDAIGIADFADNFDIKINEVMVMDTLVREHLSDKVNSEFDELCPVISPDGKVLYYSRVGHPQNIVTDKQNIWVCELDSVEHKEAYRFPEPINGKSNSALLSMTPDGQKALLLNIYHPDGSSDAGISFTEKTADGWSFPVEVPVENFYNNNAYGEYSLSNSGNVMIAAIERNDTYGSKDLYVIQKVNDTLWAEPQHLGAILNTADSEMSPFLAADDRTLYFASAGFPGYGSKDIFMSKRLGDGWLEWSEPVNLGNQLNTPKWDAYYTTPADGSYVYFISYEESSLGKGDIYRAKMPESLKPSPIVLVQGVVRSQKDESFISSEIIYHSLSKGVEVGRAQSDPNTGAYKIVLPAGDNYGFSATKDGYIPVSASMDLTQVKKYEEVERDLYLTPIEEGARIVINNLYFDTNKYDIRESSFFELNQLADIMKRNPGMKVLIGGHTDSDGNDAANKLLSKNRAIAVKEHLTQLGIVSDRLLAEGYGETTPIAENTSAESKQKNRRVEFIVTGMDK</sequence>
<dbReference type="InterPro" id="IPR006665">
    <property type="entry name" value="OmpA-like"/>
</dbReference>
<reference evidence="7" key="1">
    <citation type="journal article" date="2023" name="Comput. Struct. Biotechnol. J.">
        <title>Discovery of a novel marine Bacteroidetes with a rich repertoire of carbohydrate-active enzymes.</title>
        <authorList>
            <person name="Chen B."/>
            <person name="Liu G."/>
            <person name="Chen Q."/>
            <person name="Wang H."/>
            <person name="Liu L."/>
            <person name="Tang K."/>
        </authorList>
    </citation>
    <scope>NUCLEOTIDE SEQUENCE</scope>
    <source>
        <strain evidence="7">TK19036</strain>
    </source>
</reference>
<evidence type="ECO:0000256" key="5">
    <source>
        <dbReference type="SAM" id="SignalP"/>
    </source>
</evidence>
<evidence type="ECO:0000256" key="3">
    <source>
        <dbReference type="ARBA" id="ARBA00023237"/>
    </source>
</evidence>
<gene>
    <name evidence="7" type="ORF">K4G66_20465</name>
</gene>
<keyword evidence="2 4" id="KW-0472">Membrane</keyword>
<dbReference type="Pfam" id="PF00691">
    <property type="entry name" value="OmpA"/>
    <property type="match status" value="1"/>
</dbReference>
<organism evidence="7">
    <name type="scientific">Roseihalotalea indica</name>
    <dbReference type="NCBI Taxonomy" id="2867963"/>
    <lineage>
        <taxon>Bacteria</taxon>
        <taxon>Pseudomonadati</taxon>
        <taxon>Bacteroidota</taxon>
        <taxon>Cytophagia</taxon>
        <taxon>Cytophagales</taxon>
        <taxon>Catalimonadaceae</taxon>
        <taxon>Roseihalotalea</taxon>
    </lineage>
</organism>
<evidence type="ECO:0000256" key="1">
    <source>
        <dbReference type="ARBA" id="ARBA00004442"/>
    </source>
</evidence>
<dbReference type="PRINTS" id="PR01023">
    <property type="entry name" value="NAFLGMOTY"/>
</dbReference>
<dbReference type="SUPFAM" id="SSF82171">
    <property type="entry name" value="DPP6 N-terminal domain-like"/>
    <property type="match status" value="1"/>
</dbReference>
<evidence type="ECO:0000313" key="7">
    <source>
        <dbReference type="EMBL" id="WKN34752.1"/>
    </source>
</evidence>
<dbReference type="SUPFAM" id="SSF103088">
    <property type="entry name" value="OmpA-like"/>
    <property type="match status" value="1"/>
</dbReference>
<dbReference type="InterPro" id="IPR050330">
    <property type="entry name" value="Bact_OuterMem_StrucFunc"/>
</dbReference>
<dbReference type="GO" id="GO:0009279">
    <property type="term" value="C:cell outer membrane"/>
    <property type="evidence" value="ECO:0007669"/>
    <property type="project" value="UniProtKB-SubCell"/>
</dbReference>
<dbReference type="EMBL" id="CP120682">
    <property type="protein sequence ID" value="WKN34752.1"/>
    <property type="molecule type" value="Genomic_DNA"/>
</dbReference>
<feature type="domain" description="OmpA-like" evidence="6">
    <location>
        <begin position="553"/>
        <end position="670"/>
    </location>
</feature>
<dbReference type="Pfam" id="PF07676">
    <property type="entry name" value="PD40"/>
    <property type="match status" value="3"/>
</dbReference>
<proteinExistence type="predicted"/>
<dbReference type="PROSITE" id="PS51123">
    <property type="entry name" value="OMPA_2"/>
    <property type="match status" value="1"/>
</dbReference>
<evidence type="ECO:0000256" key="2">
    <source>
        <dbReference type="ARBA" id="ARBA00023136"/>
    </source>
</evidence>
<evidence type="ECO:0000256" key="4">
    <source>
        <dbReference type="PROSITE-ProRule" id="PRU00473"/>
    </source>
</evidence>
<name>A0AA49JIF2_9BACT</name>